<sequence length="1232" mass="138039">MTLCSVMSQWLPHTPLWQRWERWLSPLVGPAGRGTRESVVSVWRYPAVMERLRALRGLFACVGCMPRCTRRRERIRVESPVPVCAVTLLLQHLQDQEVSSGRPTVNPCPGPVPWCRGCQAWQHSCIVMAVGKASVTDPCPQGDRAQAYCELEHVLWEGDSRPPCGVVNRLLAEVSQDLTAAQGMTDNVKTAASNVLVALARTHFTLVMAELQGHLKATGDASKETVLITLSKLFSTYAPQCISFTWLMLAGLRSVVGQVRSGRTLRIACAVVKQWSDAVRIHFSSGRQCPWPAMEKEQIYENLHQLFFSVVRNWQDCQEEKDKKAVLRALAAMMAALLQEELHQEQVWEQLLWLVHPCQEVQDTCRMAKSLAIFLEALEDVEFVIPKDAFLDITSAVFYQLYDDTKQHSEADSAELTHCIMLQARICPEETVLFLLSQLGDEWEAGCVAALGLLGALARSDEPVMTEKLPQVVEAVQRLCSDPRPQVRRAVLHFIKDLLSTNAWSCTAWDVVGHIFSEFSRTTERRAAGDLSAQEAQEEGALQELCMDILGSLDVSVRGMSKLLWPRLLLFVVPAEYTGMLIPVSRCVQALSEREDLTGRRIEDLDPHFVSSMFQGPLLTPQTLLARLLVVAGSPAASSELQAAALLLMKNLHSRFHRAVGAMWAVEIPLLQQCFQGKEESFLDSAEWESRLLKFLRASLETIADEAWTETLSCELSRWLSSSASSSGERSFLYKALGTVLGACKGILHILQHLEEANAEEPSEAQGMICLLSHAAESNFHAVLDTLTMFASRLCKGCSGKISRRKKTELDSRRAHATRSALMLAHGSLALRASKEQLLAHLEGDIVGNILMLYSCSCRDLQNNLALVQSITDFSSAFQAVGDSACFNISLKGKLLEILMDLQKKYYLGIPVSPVPLKVVLALEQLSKLKPFLGTKDMIEILTLCCKNIVTHPSADMMLKIRKSQKAAQYLQLQQRSLKALGRLMVVLLETEPTGSFFQNIVHVVQRSMTSENMWERKRALQICSQLLGVCEELRRGDVCEHFGSLVGLLAPLTCDPMPTSRQLAITCLSSLLQIQAKMTNRVIETGDIRSLLEGLHSCSNISQLQTSSKIARIVFRNFPLERTVDLMMAIKESFRKAKGMRVRAAGKWMTTFLQMYRRDICQDVPLILYILRSCTSSMQQSIFMPFLCQAVVILIRCHEEVMIDNFSRLLGPTDSETWRRIREFCLRRWSQ</sequence>
<feature type="domain" description="MROH2B-like HEAT-repeats" evidence="3">
    <location>
        <begin position="340"/>
        <end position="990"/>
    </location>
</feature>
<dbReference type="Ensembl" id="ENSPCLT00000012736.1">
    <property type="protein sequence ID" value="ENSPCLP00000009450.1"/>
    <property type="gene ID" value="ENSPCLG00000007802.1"/>
</dbReference>
<proteinExistence type="predicted"/>
<evidence type="ECO:0000313" key="6">
    <source>
        <dbReference type="Proteomes" id="UP000472261"/>
    </source>
</evidence>
<reference evidence="5" key="2">
    <citation type="submission" date="2025-09" db="UniProtKB">
        <authorList>
            <consortium name="Ensembl"/>
        </authorList>
    </citation>
    <scope>IDENTIFICATION</scope>
</reference>
<dbReference type="InterPro" id="IPR048465">
    <property type="entry name" value="Maestro-like_HEAT"/>
</dbReference>
<evidence type="ECO:0000259" key="3">
    <source>
        <dbReference type="Pfam" id="PF23210"/>
    </source>
</evidence>
<feature type="domain" description="MROH2B-like N-terminal HEAT-repeats" evidence="4">
    <location>
        <begin position="151"/>
        <end position="334"/>
    </location>
</feature>
<dbReference type="InterPro" id="IPR045206">
    <property type="entry name" value="Maestro_heat-like_prot"/>
</dbReference>
<keyword evidence="1" id="KW-0677">Repeat</keyword>
<dbReference type="Gene3D" id="1.25.10.10">
    <property type="entry name" value="Leucine-rich Repeat Variant"/>
    <property type="match status" value="2"/>
</dbReference>
<organism evidence="5 6">
    <name type="scientific">Phasianus colchicus</name>
    <name type="common">Common pheasant</name>
    <dbReference type="NCBI Taxonomy" id="9054"/>
    <lineage>
        <taxon>Eukaryota</taxon>
        <taxon>Metazoa</taxon>
        <taxon>Chordata</taxon>
        <taxon>Craniata</taxon>
        <taxon>Vertebrata</taxon>
        <taxon>Euteleostomi</taxon>
        <taxon>Archelosauria</taxon>
        <taxon>Archosauria</taxon>
        <taxon>Dinosauria</taxon>
        <taxon>Saurischia</taxon>
        <taxon>Theropoda</taxon>
        <taxon>Coelurosauria</taxon>
        <taxon>Aves</taxon>
        <taxon>Neognathae</taxon>
        <taxon>Galloanserae</taxon>
        <taxon>Galliformes</taxon>
        <taxon>Phasianidae</taxon>
        <taxon>Phasianinae</taxon>
        <taxon>Phasianus</taxon>
    </lineage>
</organism>
<dbReference type="InterPro" id="IPR055408">
    <property type="entry name" value="HEAT_MROH2B-like"/>
</dbReference>
<dbReference type="InterPro" id="IPR056282">
    <property type="entry name" value="MROH2B-like_N_HEAT"/>
</dbReference>
<feature type="domain" description="Maestro-like HEAT-repeats" evidence="2">
    <location>
        <begin position="1015"/>
        <end position="1218"/>
    </location>
</feature>
<evidence type="ECO:0000313" key="5">
    <source>
        <dbReference type="Ensembl" id="ENSPCLP00000009450.1"/>
    </source>
</evidence>
<dbReference type="SUPFAM" id="SSF48371">
    <property type="entry name" value="ARM repeat"/>
    <property type="match status" value="1"/>
</dbReference>
<dbReference type="InterPro" id="IPR011989">
    <property type="entry name" value="ARM-like"/>
</dbReference>
<dbReference type="Pfam" id="PF21047">
    <property type="entry name" value="HEAT_Maestro"/>
    <property type="match status" value="1"/>
</dbReference>
<dbReference type="Proteomes" id="UP000472261">
    <property type="component" value="Unplaced"/>
</dbReference>
<dbReference type="PANTHER" id="PTHR23120:SF44">
    <property type="entry name" value="MAESTRO HEAT-LIKE REPEAT-CONTAINING PROTEIN FAMILY MEMBER 1"/>
    <property type="match status" value="1"/>
</dbReference>
<dbReference type="PANTHER" id="PTHR23120">
    <property type="entry name" value="MAESTRO-RELATED HEAT DOMAIN-CONTAINING"/>
    <property type="match status" value="1"/>
</dbReference>
<accession>A0A669PPR7</accession>
<reference evidence="5" key="1">
    <citation type="submission" date="2025-08" db="UniProtKB">
        <authorList>
            <consortium name="Ensembl"/>
        </authorList>
    </citation>
    <scope>IDENTIFICATION</scope>
</reference>
<dbReference type="InterPro" id="IPR016024">
    <property type="entry name" value="ARM-type_fold"/>
</dbReference>
<name>A0A669PPR7_PHACC</name>
<dbReference type="OMA" id="ILIRCHE"/>
<dbReference type="Pfam" id="PF23210">
    <property type="entry name" value="HEAT_Maestro_2"/>
    <property type="match status" value="1"/>
</dbReference>
<protein>
    <submittedName>
        <fullName evidence="5">Uncharacterized protein</fullName>
    </submittedName>
</protein>
<dbReference type="Pfam" id="PF23221">
    <property type="entry name" value="HEAT_MROH2B_1st"/>
    <property type="match status" value="1"/>
</dbReference>
<evidence type="ECO:0000256" key="1">
    <source>
        <dbReference type="ARBA" id="ARBA00022737"/>
    </source>
</evidence>
<keyword evidence="6" id="KW-1185">Reference proteome</keyword>
<dbReference type="AlphaFoldDB" id="A0A669PPR7"/>
<evidence type="ECO:0000259" key="2">
    <source>
        <dbReference type="Pfam" id="PF21047"/>
    </source>
</evidence>
<evidence type="ECO:0000259" key="4">
    <source>
        <dbReference type="Pfam" id="PF23221"/>
    </source>
</evidence>
<dbReference type="GO" id="GO:0005737">
    <property type="term" value="C:cytoplasm"/>
    <property type="evidence" value="ECO:0007669"/>
    <property type="project" value="TreeGrafter"/>
</dbReference>